<accession>A0A974WIE8</accession>
<dbReference type="KEGG" id="fuv:JR347_05210"/>
<feature type="transmembrane region" description="Helical" evidence="1">
    <location>
        <begin position="86"/>
        <end position="104"/>
    </location>
</feature>
<gene>
    <name evidence="2" type="ORF">JR347_05210</name>
</gene>
<dbReference type="AlphaFoldDB" id="A0A974WIE8"/>
<keyword evidence="1" id="KW-0472">Membrane</keyword>
<keyword evidence="1" id="KW-0812">Transmembrane</keyword>
<evidence type="ECO:0000313" key="2">
    <source>
        <dbReference type="EMBL" id="QSE98479.1"/>
    </source>
</evidence>
<evidence type="ECO:0000313" key="3">
    <source>
        <dbReference type="Proteomes" id="UP000662783"/>
    </source>
</evidence>
<sequence>MKNKPWLSYLLFVSQAAVLSTSLIVLISNYFSYSIIYRTIRYHVGIEVVLSLLLLYSIRHYINTIRASSSMRKEAGKKREIKSKRIELLIFFLMISLLFHSLFITVPMNKYLPSTIEWGLLLSNCLLQFIMLIKLISSHEGVSEDFVKSKQRYAGTGALLGLALFYTYFIILN</sequence>
<feature type="transmembrane region" description="Helical" evidence="1">
    <location>
        <begin position="7"/>
        <end position="28"/>
    </location>
</feature>
<feature type="transmembrane region" description="Helical" evidence="1">
    <location>
        <begin position="153"/>
        <end position="171"/>
    </location>
</feature>
<dbReference type="Proteomes" id="UP000662783">
    <property type="component" value="Chromosome"/>
</dbReference>
<reference evidence="2" key="1">
    <citation type="submission" date="2021-02" db="EMBL/GenBank/DDBJ databases">
        <title>Fulvivirga sp. S481 isolated from sea water.</title>
        <authorList>
            <person name="Bae S.S."/>
            <person name="Baek K."/>
        </authorList>
    </citation>
    <scope>NUCLEOTIDE SEQUENCE</scope>
    <source>
        <strain evidence="2">S481</strain>
    </source>
</reference>
<feature type="transmembrane region" description="Helical" evidence="1">
    <location>
        <begin position="40"/>
        <end position="62"/>
    </location>
</feature>
<keyword evidence="3" id="KW-1185">Reference proteome</keyword>
<dbReference type="RefSeq" id="WP_205722993.1">
    <property type="nucleotide sequence ID" value="NZ_CP070608.1"/>
</dbReference>
<name>A0A974WIE8_9BACT</name>
<organism evidence="2 3">
    <name type="scientific">Fulvivirga lutea</name>
    <dbReference type="NCBI Taxonomy" id="2810512"/>
    <lineage>
        <taxon>Bacteria</taxon>
        <taxon>Pseudomonadati</taxon>
        <taxon>Bacteroidota</taxon>
        <taxon>Cytophagia</taxon>
        <taxon>Cytophagales</taxon>
        <taxon>Fulvivirgaceae</taxon>
        <taxon>Fulvivirga</taxon>
    </lineage>
</organism>
<proteinExistence type="predicted"/>
<keyword evidence="1" id="KW-1133">Transmembrane helix</keyword>
<dbReference type="EMBL" id="CP070608">
    <property type="protein sequence ID" value="QSE98479.1"/>
    <property type="molecule type" value="Genomic_DNA"/>
</dbReference>
<evidence type="ECO:0000256" key="1">
    <source>
        <dbReference type="SAM" id="Phobius"/>
    </source>
</evidence>
<protein>
    <submittedName>
        <fullName evidence="2">Uncharacterized protein</fullName>
    </submittedName>
</protein>